<proteinExistence type="predicted"/>
<evidence type="ECO:0000313" key="6">
    <source>
        <dbReference type="EMBL" id="USQ76448.1"/>
    </source>
</evidence>
<dbReference type="InterPro" id="IPR011006">
    <property type="entry name" value="CheY-like_superfamily"/>
</dbReference>
<dbReference type="EMBL" id="CP099490">
    <property type="protein sequence ID" value="USQ76448.1"/>
    <property type="molecule type" value="Genomic_DNA"/>
</dbReference>
<dbReference type="Pfam" id="PF00486">
    <property type="entry name" value="Trans_reg_C"/>
    <property type="match status" value="1"/>
</dbReference>
<name>A0ABY4YIC2_9MICO</name>
<dbReference type="SMART" id="SM00448">
    <property type="entry name" value="REC"/>
    <property type="match status" value="1"/>
</dbReference>
<dbReference type="PANTHER" id="PTHR48111">
    <property type="entry name" value="REGULATOR OF RPOS"/>
    <property type="match status" value="1"/>
</dbReference>
<feature type="DNA-binding region" description="OmpR/PhoB-type" evidence="3">
    <location>
        <begin position="122"/>
        <end position="216"/>
    </location>
</feature>
<keyword evidence="1 3" id="KW-0238">DNA-binding</keyword>
<accession>A0ABY4YIC2</accession>
<feature type="modified residue" description="4-aspartylphosphate" evidence="2">
    <location>
        <position position="52"/>
    </location>
</feature>
<evidence type="ECO:0000313" key="7">
    <source>
        <dbReference type="Proteomes" id="UP001056535"/>
    </source>
</evidence>
<dbReference type="SUPFAM" id="SSF52172">
    <property type="entry name" value="CheY-like"/>
    <property type="match status" value="1"/>
</dbReference>
<feature type="domain" description="Response regulatory" evidence="4">
    <location>
        <begin position="3"/>
        <end position="116"/>
    </location>
</feature>
<evidence type="ECO:0000256" key="2">
    <source>
        <dbReference type="PROSITE-ProRule" id="PRU00169"/>
    </source>
</evidence>
<evidence type="ECO:0000256" key="1">
    <source>
        <dbReference type="ARBA" id="ARBA00023125"/>
    </source>
</evidence>
<evidence type="ECO:0000256" key="3">
    <source>
        <dbReference type="PROSITE-ProRule" id="PRU01091"/>
    </source>
</evidence>
<dbReference type="SMART" id="SM00862">
    <property type="entry name" value="Trans_reg_C"/>
    <property type="match status" value="1"/>
</dbReference>
<dbReference type="Pfam" id="PF00072">
    <property type="entry name" value="Response_reg"/>
    <property type="match status" value="1"/>
</dbReference>
<gene>
    <name evidence="6" type="ORF">NF557_00500</name>
</gene>
<dbReference type="RefSeq" id="WP_252621147.1">
    <property type="nucleotide sequence ID" value="NZ_CP099490.1"/>
</dbReference>
<dbReference type="InterPro" id="IPR001867">
    <property type="entry name" value="OmpR/PhoB-type_DNA-bd"/>
</dbReference>
<evidence type="ECO:0000259" key="4">
    <source>
        <dbReference type="PROSITE" id="PS50110"/>
    </source>
</evidence>
<dbReference type="PROSITE" id="PS50110">
    <property type="entry name" value="RESPONSE_REGULATORY"/>
    <property type="match status" value="1"/>
</dbReference>
<dbReference type="Proteomes" id="UP001056535">
    <property type="component" value="Chromosome"/>
</dbReference>
<dbReference type="CDD" id="cd00383">
    <property type="entry name" value="trans_reg_C"/>
    <property type="match status" value="1"/>
</dbReference>
<reference evidence="6" key="1">
    <citation type="submission" date="2022-06" db="EMBL/GenBank/DDBJ databases">
        <title>Ornithinimicrobium JY.X270.</title>
        <authorList>
            <person name="Huang Y."/>
        </authorList>
    </citation>
    <scope>NUCLEOTIDE SEQUENCE</scope>
    <source>
        <strain evidence="6">JY.X270</strain>
    </source>
</reference>
<organism evidence="6 7">
    <name type="scientific">Ornithinimicrobium cryptoxanthini</name>
    <dbReference type="NCBI Taxonomy" id="2934161"/>
    <lineage>
        <taxon>Bacteria</taxon>
        <taxon>Bacillati</taxon>
        <taxon>Actinomycetota</taxon>
        <taxon>Actinomycetes</taxon>
        <taxon>Micrococcales</taxon>
        <taxon>Ornithinimicrobiaceae</taxon>
        <taxon>Ornithinimicrobium</taxon>
    </lineage>
</organism>
<evidence type="ECO:0000259" key="5">
    <source>
        <dbReference type="PROSITE" id="PS51755"/>
    </source>
</evidence>
<dbReference type="PANTHER" id="PTHR48111:SF38">
    <property type="entry name" value="TWO-COMPONENT RESPONSE REGULATOR"/>
    <property type="match status" value="1"/>
</dbReference>
<dbReference type="InterPro" id="IPR001789">
    <property type="entry name" value="Sig_transdc_resp-reg_receiver"/>
</dbReference>
<keyword evidence="2" id="KW-0597">Phosphoprotein</keyword>
<dbReference type="Gene3D" id="3.40.50.2300">
    <property type="match status" value="1"/>
</dbReference>
<protein>
    <submittedName>
        <fullName evidence="6">Response regulator transcription factor</fullName>
    </submittedName>
</protein>
<dbReference type="PROSITE" id="PS51755">
    <property type="entry name" value="OMPR_PHOB"/>
    <property type="match status" value="1"/>
</dbReference>
<sequence>MTRVLIVEDDPMVFSFLRKGLAAQGFESVVETSAAAAVRSGLVLDIDVVLLDIRLEDGDGLQVLRALRSKGSTVPVIVLTGTGDQDVVTCLENGADDFMRKPFEFSELLARIRTRLRTERRVGELVVGPLSLDLHTRTVLSGQRRIELTSREFAVLELLMRNPGEAVSRTRLLDEVWGLTFDPGTNLVNVYINTLRKKLGADVVETVRGVGYRLPAPAARAPGAATASG</sequence>
<keyword evidence="7" id="KW-1185">Reference proteome</keyword>
<feature type="domain" description="OmpR/PhoB-type" evidence="5">
    <location>
        <begin position="122"/>
        <end position="216"/>
    </location>
</feature>
<dbReference type="InterPro" id="IPR036388">
    <property type="entry name" value="WH-like_DNA-bd_sf"/>
</dbReference>
<dbReference type="InterPro" id="IPR039420">
    <property type="entry name" value="WalR-like"/>
</dbReference>
<dbReference type="Gene3D" id="1.10.10.10">
    <property type="entry name" value="Winged helix-like DNA-binding domain superfamily/Winged helix DNA-binding domain"/>
    <property type="match status" value="1"/>
</dbReference>